<dbReference type="Gene3D" id="2.170.220.10">
    <property type="match status" value="1"/>
</dbReference>
<organism evidence="9 10">
    <name type="scientific">Candidatus Deianiraea vastatrix</name>
    <dbReference type="NCBI Taxonomy" id="2163644"/>
    <lineage>
        <taxon>Bacteria</taxon>
        <taxon>Pseudomonadati</taxon>
        <taxon>Pseudomonadota</taxon>
        <taxon>Alphaproteobacteria</taxon>
        <taxon>Rickettsiales</taxon>
        <taxon>Candidatus Deianiraeaceae</taxon>
        <taxon>Candidatus Deianiraea</taxon>
    </lineage>
</organism>
<dbReference type="EC" id="6.1.1.10" evidence="1"/>
<evidence type="ECO:0000256" key="6">
    <source>
        <dbReference type="ARBA" id="ARBA00023146"/>
    </source>
</evidence>
<dbReference type="InterPro" id="IPR023457">
    <property type="entry name" value="Met-tRNA_synth_2"/>
</dbReference>
<dbReference type="SUPFAM" id="SSF52374">
    <property type="entry name" value="Nucleotidylyl transferase"/>
    <property type="match status" value="1"/>
</dbReference>
<dbReference type="PANTHER" id="PTHR43326:SF1">
    <property type="entry name" value="METHIONINE--TRNA LIGASE, MITOCHONDRIAL"/>
    <property type="match status" value="1"/>
</dbReference>
<evidence type="ECO:0000256" key="5">
    <source>
        <dbReference type="ARBA" id="ARBA00022917"/>
    </source>
</evidence>
<dbReference type="GO" id="GO:0006431">
    <property type="term" value="P:methionyl-tRNA aminoacylation"/>
    <property type="evidence" value="ECO:0007669"/>
    <property type="project" value="InterPro"/>
</dbReference>
<keyword evidence="6 7" id="KW-0030">Aminoacyl-tRNA synthetase</keyword>
<keyword evidence="5 7" id="KW-0648">Protein biosynthesis</keyword>
<dbReference type="RefSeq" id="WP_146821443.1">
    <property type="nucleotide sequence ID" value="NZ_CP029077.1"/>
</dbReference>
<keyword evidence="4 7" id="KW-0067">ATP-binding</keyword>
<name>A0A5B8XF65_9RICK</name>
<dbReference type="CDD" id="cd07957">
    <property type="entry name" value="Anticodon_Ia_Met"/>
    <property type="match status" value="1"/>
</dbReference>
<comment type="similarity">
    <text evidence="7">Belongs to the class-I aminoacyl-tRNA synthetase family.</text>
</comment>
<evidence type="ECO:0000313" key="10">
    <source>
        <dbReference type="Proteomes" id="UP000321934"/>
    </source>
</evidence>
<dbReference type="AlphaFoldDB" id="A0A5B8XF65"/>
<gene>
    <name evidence="9" type="ORF">Deia_01153</name>
</gene>
<keyword evidence="10" id="KW-1185">Reference proteome</keyword>
<evidence type="ECO:0000256" key="7">
    <source>
        <dbReference type="RuleBase" id="RU363039"/>
    </source>
</evidence>
<dbReference type="GO" id="GO:0004825">
    <property type="term" value="F:methionine-tRNA ligase activity"/>
    <property type="evidence" value="ECO:0007669"/>
    <property type="project" value="UniProtKB-EC"/>
</dbReference>
<evidence type="ECO:0000256" key="3">
    <source>
        <dbReference type="ARBA" id="ARBA00022741"/>
    </source>
</evidence>
<dbReference type="PRINTS" id="PR01041">
    <property type="entry name" value="TRNASYNTHMET"/>
</dbReference>
<keyword evidence="3 7" id="KW-0547">Nucleotide-binding</keyword>
<dbReference type="Proteomes" id="UP000321934">
    <property type="component" value="Chromosome"/>
</dbReference>
<evidence type="ECO:0000256" key="4">
    <source>
        <dbReference type="ARBA" id="ARBA00022840"/>
    </source>
</evidence>
<feature type="domain" description="Methionyl/Leucyl tRNA synthetase" evidence="8">
    <location>
        <begin position="4"/>
        <end position="81"/>
    </location>
</feature>
<proteinExistence type="inferred from homology"/>
<evidence type="ECO:0000256" key="2">
    <source>
        <dbReference type="ARBA" id="ARBA00022598"/>
    </source>
</evidence>
<dbReference type="EMBL" id="CP029077">
    <property type="protein sequence ID" value="QED23932.1"/>
    <property type="molecule type" value="Genomic_DNA"/>
</dbReference>
<dbReference type="SUPFAM" id="SSF47323">
    <property type="entry name" value="Anticodon-binding domain of a subclass of class I aminoacyl-tRNA synthetases"/>
    <property type="match status" value="1"/>
</dbReference>
<dbReference type="InterPro" id="IPR014729">
    <property type="entry name" value="Rossmann-like_a/b/a_fold"/>
</dbReference>
<sequence>MKTYYITTPIYYVNDKPHIGHWYTTIATDILYRNFMLSGFDARMQTGTDEHGQKIQKSAEKKGINEMQFCNEVSGEFYKMTVLANCACSYKNADIANFNEFENAKNALSNNKEDLFSQGENFIRTSEGRDKNTGEITEQSLKEGRHVKFVIDFWNKLLENGFIYKGKYEGWYAVRDEAFYGESEIVNGKAPSGAEVEWRVEECYFFKLSAFQKILIALLNAKKDMVMPHEKYTEVLAFISGMRFTDAQKGEFKPDVLIDLCVSRPGLKWGIPVPNEENQSIYVWLDALTNYISALGEKADKYWLNRNNESVVSHIVGKDILRFHCVYWPAFLLASVMKIDEINSINNLEISDIYNKIKPYLKILPDKIYAHGWWTNNGEKISKSLGNVINPEDEISYIESLGAQNTLAVDYFRYFLLRAMPFGNDGDYSRSKLVLTVNADLVNTIGNLTQRTVSMAHKYLNSEAVIKISENAREAIKKSVDNYSKYDILNAIEEALMLARLANETIDKTAPWKLAKDGKIEEISQILSSLLGDILSIASLLQPICPFASSKILQIFNQKHAKYGDILNLDGVKINLLQSDEILFPRLVFEENIKK</sequence>
<keyword evidence="2 7" id="KW-0436">Ligase</keyword>
<dbReference type="Gene3D" id="1.10.730.10">
    <property type="entry name" value="Isoleucyl-tRNA Synthetase, Domain 1"/>
    <property type="match status" value="1"/>
</dbReference>
<evidence type="ECO:0000256" key="1">
    <source>
        <dbReference type="ARBA" id="ARBA00012838"/>
    </source>
</evidence>
<evidence type="ECO:0000259" key="8">
    <source>
        <dbReference type="Pfam" id="PF09334"/>
    </source>
</evidence>
<protein>
    <recommendedName>
        <fullName evidence="1">methionine--tRNA ligase</fullName>
        <ecNumber evidence="1">6.1.1.10</ecNumber>
    </recommendedName>
</protein>
<dbReference type="InterPro" id="IPR009080">
    <property type="entry name" value="tRNAsynth_Ia_anticodon-bd"/>
</dbReference>
<reference evidence="9 10" key="1">
    <citation type="journal article" date="2019" name="ISME J.">
        <title>Deianiraea, an extracellular bacterium associated with the ciliate Paramecium, suggests an alternative scenario for the evolution of Rickettsiales.</title>
        <authorList>
            <person name="Castelli M."/>
            <person name="Sabaneyeva E."/>
            <person name="Lanzoni O."/>
            <person name="Lebedeva N."/>
            <person name="Floriano A.M."/>
            <person name="Gaiarsa S."/>
            <person name="Benken K."/>
            <person name="Modeo L."/>
            <person name="Bandi C."/>
            <person name="Potekhin A."/>
            <person name="Sassera D."/>
            <person name="Petroni G."/>
        </authorList>
    </citation>
    <scope>NUCLEOTIDE SEQUENCE [LARGE SCALE GENOMIC DNA]</scope>
    <source>
        <strain evidence="9">CyL4-1</strain>
    </source>
</reference>
<dbReference type="PANTHER" id="PTHR43326">
    <property type="entry name" value="METHIONYL-TRNA SYNTHETASE"/>
    <property type="match status" value="1"/>
</dbReference>
<evidence type="ECO:0000313" key="9">
    <source>
        <dbReference type="EMBL" id="QED23932.1"/>
    </source>
</evidence>
<accession>A0A5B8XF65</accession>
<dbReference type="Gene3D" id="3.40.50.620">
    <property type="entry name" value="HUPs"/>
    <property type="match status" value="1"/>
</dbReference>
<dbReference type="Pfam" id="PF09334">
    <property type="entry name" value="tRNA-synt_1g"/>
    <property type="match status" value="2"/>
</dbReference>
<dbReference type="OrthoDB" id="9810191at2"/>
<feature type="domain" description="Methionyl/Leucyl tRNA synthetase" evidence="8">
    <location>
        <begin position="192"/>
        <end position="452"/>
    </location>
</feature>
<dbReference type="InterPro" id="IPR015413">
    <property type="entry name" value="Methionyl/Leucyl_tRNA_Synth"/>
</dbReference>
<dbReference type="InterPro" id="IPR033911">
    <property type="entry name" value="MetRS_core"/>
</dbReference>
<dbReference type="CDD" id="cd00814">
    <property type="entry name" value="MetRS_core"/>
    <property type="match status" value="1"/>
</dbReference>
<dbReference type="GO" id="GO:0005524">
    <property type="term" value="F:ATP binding"/>
    <property type="evidence" value="ECO:0007669"/>
    <property type="project" value="UniProtKB-KW"/>
</dbReference>
<dbReference type="InterPro" id="IPR041872">
    <property type="entry name" value="Anticodon_Met"/>
</dbReference>